<name>A0A1Z2XSJ6_9FIRM</name>
<evidence type="ECO:0000313" key="8">
    <source>
        <dbReference type="EMBL" id="QQR30633.1"/>
    </source>
</evidence>
<dbReference type="KEGG" id="amur:ADH66_12300"/>
<dbReference type="GO" id="GO:0031012">
    <property type="term" value="C:extracellular matrix"/>
    <property type="evidence" value="ECO:0007669"/>
    <property type="project" value="InterPro"/>
</dbReference>
<keyword evidence="5" id="KW-0732">Signal</keyword>
<keyword evidence="3" id="KW-0378">Hydrolase</keyword>
<evidence type="ECO:0000256" key="3">
    <source>
        <dbReference type="ARBA" id="ARBA00022801"/>
    </source>
</evidence>
<feature type="domain" description="Peptidase M10 metallopeptidase" evidence="6">
    <location>
        <begin position="138"/>
        <end position="221"/>
    </location>
</feature>
<reference evidence="7" key="1">
    <citation type="journal article" date="2017" name="Genome Announc.">
        <title>High-Quality Whole-Genome Sequences of the Oligo-Mouse-Microbiota Bacterial Community.</title>
        <authorList>
            <person name="Garzetti D."/>
            <person name="Brugiroux S."/>
            <person name="Bunk B."/>
            <person name="Pukall R."/>
            <person name="McCoy K.D."/>
            <person name="Macpherson A.J."/>
            <person name="Stecher B."/>
        </authorList>
    </citation>
    <scope>NUCLEOTIDE SEQUENCE</scope>
    <source>
        <strain evidence="7">KB18</strain>
    </source>
</reference>
<dbReference type="Pfam" id="PF00413">
    <property type="entry name" value="Peptidase_M10"/>
    <property type="match status" value="1"/>
</dbReference>
<dbReference type="InterPro" id="IPR024079">
    <property type="entry name" value="MetalloPept_cat_dom_sf"/>
</dbReference>
<keyword evidence="9" id="KW-1185">Reference proteome</keyword>
<evidence type="ECO:0000256" key="5">
    <source>
        <dbReference type="SAM" id="SignalP"/>
    </source>
</evidence>
<evidence type="ECO:0000259" key="6">
    <source>
        <dbReference type="Pfam" id="PF00413"/>
    </source>
</evidence>
<keyword evidence="8" id="KW-0482">Metalloprotease</keyword>
<feature type="chain" id="PRO_5044568684" evidence="5">
    <location>
        <begin position="34"/>
        <end position="221"/>
    </location>
</feature>
<dbReference type="GO" id="GO:0006508">
    <property type="term" value="P:proteolysis"/>
    <property type="evidence" value="ECO:0007669"/>
    <property type="project" value="UniProtKB-KW"/>
</dbReference>
<gene>
    <name evidence="7" type="ORF">ADH66_12300</name>
    <name evidence="8" type="ORF">I5Q82_02610</name>
</gene>
<evidence type="ECO:0000313" key="10">
    <source>
        <dbReference type="Proteomes" id="UP000596035"/>
    </source>
</evidence>
<dbReference type="EMBL" id="CP065321">
    <property type="protein sequence ID" value="QQR30633.1"/>
    <property type="molecule type" value="Genomic_DNA"/>
</dbReference>
<dbReference type="SUPFAM" id="SSF55486">
    <property type="entry name" value="Metalloproteases ('zincins'), catalytic domain"/>
    <property type="match status" value="1"/>
</dbReference>
<reference evidence="9" key="2">
    <citation type="submission" date="2017-05" db="EMBL/GenBank/DDBJ databases">
        <title>Improved OligoMM genomes.</title>
        <authorList>
            <person name="Garzetti D."/>
        </authorList>
    </citation>
    <scope>NUCLEOTIDE SEQUENCE [LARGE SCALE GENOMIC DNA]</scope>
    <source>
        <strain evidence="9">KB18</strain>
    </source>
</reference>
<organism evidence="8 10">
    <name type="scientific">Acutalibacter muris</name>
    <dbReference type="NCBI Taxonomy" id="1796620"/>
    <lineage>
        <taxon>Bacteria</taxon>
        <taxon>Bacillati</taxon>
        <taxon>Bacillota</taxon>
        <taxon>Clostridia</taxon>
        <taxon>Eubacteriales</taxon>
        <taxon>Acutalibacteraceae</taxon>
        <taxon>Acutalibacter</taxon>
    </lineage>
</organism>
<keyword evidence="1" id="KW-0645">Protease</keyword>
<dbReference type="GO" id="GO:0004222">
    <property type="term" value="F:metalloendopeptidase activity"/>
    <property type="evidence" value="ECO:0007669"/>
    <property type="project" value="InterPro"/>
</dbReference>
<keyword evidence="2" id="KW-0479">Metal-binding</keyword>
<keyword evidence="4" id="KW-0862">Zinc</keyword>
<evidence type="ECO:0000313" key="7">
    <source>
        <dbReference type="EMBL" id="ASB41369.1"/>
    </source>
</evidence>
<dbReference type="Proteomes" id="UP000596035">
    <property type="component" value="Chromosome"/>
</dbReference>
<dbReference type="Gene3D" id="3.40.390.10">
    <property type="entry name" value="Collagenase (Catalytic Domain)"/>
    <property type="match status" value="1"/>
</dbReference>
<accession>A0A1Z2XSJ6</accession>
<dbReference type="GO" id="GO:0008270">
    <property type="term" value="F:zinc ion binding"/>
    <property type="evidence" value="ECO:0007669"/>
    <property type="project" value="InterPro"/>
</dbReference>
<sequence length="221" mass="25221">MKKSFKLKFMIMRKVSSFLLVIAFIGTICNVHTFAGANQNEIVNKASVSDFTNGYKLSGKSLFTFIPHADFGDTSISHFNNALYQWNACLPTGVSGMNRSPTSRHTDTTYPRQDNINRIYRVANFSKTYVAQTTSWLNKSSKIRIEADINLNMRYKWSNGASSDTYDVWTVFLHEAGHVMGLRDLEDIDYVNRVMYYASTLGEKKRSVTSEERTLIQQIYG</sequence>
<dbReference type="AlphaFoldDB" id="A0A1Z2XSJ6"/>
<protein>
    <submittedName>
        <fullName evidence="8">Matrixin family metalloprotease</fullName>
    </submittedName>
</protein>
<evidence type="ECO:0000256" key="4">
    <source>
        <dbReference type="ARBA" id="ARBA00022833"/>
    </source>
</evidence>
<dbReference type="EMBL" id="CP021422">
    <property type="protein sequence ID" value="ASB41369.1"/>
    <property type="molecule type" value="Genomic_DNA"/>
</dbReference>
<dbReference type="InterPro" id="IPR001818">
    <property type="entry name" value="Pept_M10_metallopeptidase"/>
</dbReference>
<evidence type="ECO:0000313" key="9">
    <source>
        <dbReference type="Proteomes" id="UP000196710"/>
    </source>
</evidence>
<proteinExistence type="predicted"/>
<reference evidence="8 10" key="3">
    <citation type="submission" date="2020-11" db="EMBL/GenBank/DDBJ databases">
        <title>Closed and high quality bacterial genomes of the OMM12 community.</title>
        <authorList>
            <person name="Marbouty M."/>
            <person name="Lamy-Besnier Q."/>
            <person name="Debarbieux L."/>
            <person name="Koszul R."/>
        </authorList>
    </citation>
    <scope>NUCLEOTIDE SEQUENCE [LARGE SCALE GENOMIC DNA]</scope>
    <source>
        <strain evidence="8 10">KB18</strain>
    </source>
</reference>
<dbReference type="RefSeq" id="WP_066540251.1">
    <property type="nucleotide sequence ID" value="NZ_CAJTCQ010000010.1"/>
</dbReference>
<evidence type="ECO:0000256" key="1">
    <source>
        <dbReference type="ARBA" id="ARBA00022670"/>
    </source>
</evidence>
<feature type="signal peptide" evidence="5">
    <location>
        <begin position="1"/>
        <end position="33"/>
    </location>
</feature>
<dbReference type="Proteomes" id="UP000196710">
    <property type="component" value="Chromosome"/>
</dbReference>
<evidence type="ECO:0000256" key="2">
    <source>
        <dbReference type="ARBA" id="ARBA00022723"/>
    </source>
</evidence>